<dbReference type="Gene3D" id="3.50.50.60">
    <property type="entry name" value="FAD/NAD(P)-binding domain"/>
    <property type="match status" value="1"/>
</dbReference>
<protein>
    <submittedName>
        <fullName evidence="3">FAD dependent oxidoreductase</fullName>
    </submittedName>
</protein>
<dbReference type="InterPro" id="IPR036188">
    <property type="entry name" value="FAD/NAD-bd_sf"/>
</dbReference>
<sequence>MNSTHTFPVYHRPSGWNALLPKRTPSIEMPDERSYDIVVIGAGYTGLAAARRVAEERPDKQVLVIEAGTVGEGASGRNSGFVISLPHNVKVGNDPQSLAMARRQIGLYKTGLGWLKDTVERNGIDCAWNPAGDFFAAATASGEEDLRNSLQKYRDWGIAYTEYDREGLSGELGTTYYRYGYHSFNSIFVQPAALIRGLADTLPSNVVLLEETPVIQLSDQCPYRITTTRGDFKAEKVIVANNGFAKELGLLKDRLFSIFTYAAMTPQLSDTELMKLGRPGEWGVLPGKRIGSTVRKTADGRLLVRCVQTYEHEAVGEKFRDLLTENYRRRYPNMESHSFEHYWSGVVGLTRNGANYFGELRPNLFVSVGCNGVGMLKGAMFGRLIGELALGIDSDALHDTLSLERPTWLPPEPLRRISVMSAIHYHAAVSGAER</sequence>
<dbReference type="EMBL" id="FCOX02000135">
    <property type="protein sequence ID" value="SAL06788.1"/>
    <property type="molecule type" value="Genomic_DNA"/>
</dbReference>
<dbReference type="PANTHER" id="PTHR13847">
    <property type="entry name" value="SARCOSINE DEHYDROGENASE-RELATED"/>
    <property type="match status" value="1"/>
</dbReference>
<keyword evidence="4" id="KW-1185">Reference proteome</keyword>
<proteinExistence type="predicted"/>
<dbReference type="InterPro" id="IPR006076">
    <property type="entry name" value="FAD-dep_OxRdtase"/>
</dbReference>
<organism evidence="3 4">
    <name type="scientific">Caballeronia calidae</name>
    <dbReference type="NCBI Taxonomy" id="1777139"/>
    <lineage>
        <taxon>Bacteria</taxon>
        <taxon>Pseudomonadati</taxon>
        <taxon>Pseudomonadota</taxon>
        <taxon>Betaproteobacteria</taxon>
        <taxon>Burkholderiales</taxon>
        <taxon>Burkholderiaceae</taxon>
        <taxon>Caballeronia</taxon>
    </lineage>
</organism>
<gene>
    <name evidence="3" type="ORF">AWB78_08248</name>
</gene>
<dbReference type="Pfam" id="PF01266">
    <property type="entry name" value="DAO"/>
    <property type="match status" value="1"/>
</dbReference>
<dbReference type="Gene3D" id="3.30.9.10">
    <property type="entry name" value="D-Amino Acid Oxidase, subunit A, domain 2"/>
    <property type="match status" value="1"/>
</dbReference>
<dbReference type="GO" id="GO:0005737">
    <property type="term" value="C:cytoplasm"/>
    <property type="evidence" value="ECO:0007669"/>
    <property type="project" value="TreeGrafter"/>
</dbReference>
<keyword evidence="1" id="KW-0560">Oxidoreductase</keyword>
<dbReference type="PANTHER" id="PTHR13847:SF281">
    <property type="entry name" value="FAD DEPENDENT OXIDOREDUCTASE DOMAIN-CONTAINING PROTEIN"/>
    <property type="match status" value="1"/>
</dbReference>
<dbReference type="AlphaFoldDB" id="A0A158EIV3"/>
<accession>A0A158EIV3</accession>
<feature type="domain" description="FAD dependent oxidoreductase" evidence="2">
    <location>
        <begin position="36"/>
        <end position="388"/>
    </location>
</feature>
<comment type="caution">
    <text evidence="3">The sequence shown here is derived from an EMBL/GenBank/DDBJ whole genome shotgun (WGS) entry which is preliminary data.</text>
</comment>
<dbReference type="RefSeq" id="WP_062612640.1">
    <property type="nucleotide sequence ID" value="NZ_FCOX02000135.1"/>
</dbReference>
<evidence type="ECO:0000313" key="4">
    <source>
        <dbReference type="Proteomes" id="UP000071859"/>
    </source>
</evidence>
<dbReference type="GO" id="GO:0016491">
    <property type="term" value="F:oxidoreductase activity"/>
    <property type="evidence" value="ECO:0007669"/>
    <property type="project" value="UniProtKB-KW"/>
</dbReference>
<evidence type="ECO:0000259" key="2">
    <source>
        <dbReference type="Pfam" id="PF01266"/>
    </source>
</evidence>
<dbReference type="Proteomes" id="UP000071859">
    <property type="component" value="Unassembled WGS sequence"/>
</dbReference>
<dbReference type="OrthoDB" id="9342835at2"/>
<dbReference type="SUPFAM" id="SSF51905">
    <property type="entry name" value="FAD/NAD(P)-binding domain"/>
    <property type="match status" value="1"/>
</dbReference>
<evidence type="ECO:0000313" key="3">
    <source>
        <dbReference type="EMBL" id="SAL06788.1"/>
    </source>
</evidence>
<evidence type="ECO:0000256" key="1">
    <source>
        <dbReference type="ARBA" id="ARBA00023002"/>
    </source>
</evidence>
<name>A0A158EIV3_9BURK</name>
<reference evidence="3" key="1">
    <citation type="submission" date="2016-01" db="EMBL/GenBank/DDBJ databases">
        <authorList>
            <person name="Peeters C."/>
        </authorList>
    </citation>
    <scope>NUCLEOTIDE SEQUENCE</scope>
    <source>
        <strain evidence="3">LMG 29321</strain>
    </source>
</reference>